<reference evidence="3 4" key="1">
    <citation type="journal article" date="2013" name="Genome Announc.">
        <title>Genome Sequence of Hydrothermal Arsenic-Respiring Bacterium Marinobacter santoriniensis NKSG1T.</title>
        <authorList>
            <person name="Handley K.M."/>
            <person name="Upton M."/>
            <person name="Beatson S.A."/>
            <person name="Hery M."/>
            <person name="Lloyd J.R."/>
        </authorList>
    </citation>
    <scope>NUCLEOTIDE SEQUENCE [LARGE SCALE GENOMIC DNA]</scope>
    <source>
        <strain evidence="3 4">NKSG1</strain>
    </source>
</reference>
<evidence type="ECO:0000256" key="1">
    <source>
        <dbReference type="SAM" id="SignalP"/>
    </source>
</evidence>
<dbReference type="Pfam" id="PF07995">
    <property type="entry name" value="GSDH"/>
    <property type="match status" value="1"/>
</dbReference>
<feature type="chain" id="PRO_5004081284" description="Glucose/Sorbosone dehydrogenase domain-containing protein" evidence="1">
    <location>
        <begin position="36"/>
        <end position="386"/>
    </location>
</feature>
<proteinExistence type="predicted"/>
<accession>M7CUL2</accession>
<evidence type="ECO:0000313" key="3">
    <source>
        <dbReference type="EMBL" id="EMP57271.1"/>
    </source>
</evidence>
<dbReference type="PATRIC" id="fig|1288826.3.peg.298"/>
<feature type="domain" description="Glucose/Sorbosone dehydrogenase" evidence="2">
    <location>
        <begin position="55"/>
        <end position="381"/>
    </location>
</feature>
<gene>
    <name evidence="3" type="ORF">MSNKSG1_01573</name>
</gene>
<dbReference type="PANTHER" id="PTHR19328:SF75">
    <property type="entry name" value="ALDOSE SUGAR DEHYDROGENASE YLII"/>
    <property type="match status" value="1"/>
</dbReference>
<keyword evidence="1" id="KW-0732">Signal</keyword>
<name>M7CUL2_9GAMM</name>
<keyword evidence="4" id="KW-1185">Reference proteome</keyword>
<feature type="signal peptide" evidence="1">
    <location>
        <begin position="1"/>
        <end position="35"/>
    </location>
</feature>
<dbReference type="InterPro" id="IPR011042">
    <property type="entry name" value="6-blade_b-propeller_TolB-like"/>
</dbReference>
<evidence type="ECO:0000313" key="4">
    <source>
        <dbReference type="Proteomes" id="UP000011960"/>
    </source>
</evidence>
<organism evidence="3 4">
    <name type="scientific">Marinobacter santoriniensis NKSG1</name>
    <dbReference type="NCBI Taxonomy" id="1288826"/>
    <lineage>
        <taxon>Bacteria</taxon>
        <taxon>Pseudomonadati</taxon>
        <taxon>Pseudomonadota</taxon>
        <taxon>Gammaproteobacteria</taxon>
        <taxon>Pseudomonadales</taxon>
        <taxon>Marinobacteraceae</taxon>
        <taxon>Marinobacter</taxon>
    </lineage>
</organism>
<comment type="caution">
    <text evidence="3">The sequence shown here is derived from an EMBL/GenBank/DDBJ whole genome shotgun (WGS) entry which is preliminary data.</text>
</comment>
<dbReference type="InterPro" id="IPR011041">
    <property type="entry name" value="Quinoprot_gluc/sorb_DH_b-prop"/>
</dbReference>
<dbReference type="SUPFAM" id="SSF50952">
    <property type="entry name" value="Soluble quinoprotein glucose dehydrogenase"/>
    <property type="match status" value="1"/>
</dbReference>
<dbReference type="PANTHER" id="PTHR19328">
    <property type="entry name" value="HEDGEHOG-INTERACTING PROTEIN"/>
    <property type="match status" value="1"/>
</dbReference>
<dbReference type="eggNOG" id="COG2133">
    <property type="taxonomic scope" value="Bacteria"/>
</dbReference>
<sequence>MLIIGAGPRSEVSMRTLRKLALCGGALMLSFGAEANPSFSSDETDFQLETVATGLAHPWSLAFLPNGDVLVTERAGRLRRIRDGVLDPASLTGLPDLVVSGQGGLLDIVLHPEFASNQSLFLSYAHRSGEGMTTRVARARLGDRGLNDVQVIFEALPRAGTSHHFAGRMAFDREGLLYIAVGDRGTRDRAQDLADDAGGVHRITINGEPAPGNPFLARDDARATLFTYGNRNIQGMTIHPVTGEIWTHEHGPRGGDEINILRAGTNYGWPEITYGIDYSGVPITPYTHKEGMAQPLHYWVPSIAPSGMAFYTGKSFPQWQGDLFVGALKARKLVRLELAQGRVTEEEDLLTELGERIRDVRMGPDGGLWLLTDSPNGKVYRILPEG</sequence>
<dbReference type="STRING" id="1288826.MSNKSG1_01573"/>
<protein>
    <recommendedName>
        <fullName evidence="2">Glucose/Sorbosone dehydrogenase domain-containing protein</fullName>
    </recommendedName>
</protein>
<evidence type="ECO:0000259" key="2">
    <source>
        <dbReference type="Pfam" id="PF07995"/>
    </source>
</evidence>
<dbReference type="Gene3D" id="2.120.10.30">
    <property type="entry name" value="TolB, C-terminal domain"/>
    <property type="match status" value="1"/>
</dbReference>
<dbReference type="InterPro" id="IPR012938">
    <property type="entry name" value="Glc/Sorbosone_DH"/>
</dbReference>
<dbReference type="EMBL" id="APAT01000005">
    <property type="protein sequence ID" value="EMP57271.1"/>
    <property type="molecule type" value="Genomic_DNA"/>
</dbReference>
<dbReference type="AlphaFoldDB" id="M7CUL2"/>
<dbReference type="Proteomes" id="UP000011960">
    <property type="component" value="Unassembled WGS sequence"/>
</dbReference>